<feature type="domain" description="NAD-dependent epimerase/dehydratase" evidence="2">
    <location>
        <begin position="3"/>
        <end position="232"/>
    </location>
</feature>
<dbReference type="PANTHER" id="PTHR43000">
    <property type="entry name" value="DTDP-D-GLUCOSE 4,6-DEHYDRATASE-RELATED"/>
    <property type="match status" value="1"/>
</dbReference>
<dbReference type="Proteomes" id="UP000199073">
    <property type="component" value="Unassembled WGS sequence"/>
</dbReference>
<evidence type="ECO:0000256" key="1">
    <source>
        <dbReference type="ARBA" id="ARBA00007637"/>
    </source>
</evidence>
<evidence type="ECO:0000259" key="2">
    <source>
        <dbReference type="Pfam" id="PF01370"/>
    </source>
</evidence>
<dbReference type="STRING" id="91360.SAMN05660330_00787"/>
<dbReference type="InterPro" id="IPR036291">
    <property type="entry name" value="NAD(P)-bd_dom_sf"/>
</dbReference>
<accession>A0A1H0LG85</accession>
<organism evidence="3 4">
    <name type="scientific">Desulforhopalus singaporensis</name>
    <dbReference type="NCBI Taxonomy" id="91360"/>
    <lineage>
        <taxon>Bacteria</taxon>
        <taxon>Pseudomonadati</taxon>
        <taxon>Thermodesulfobacteriota</taxon>
        <taxon>Desulfobulbia</taxon>
        <taxon>Desulfobulbales</taxon>
        <taxon>Desulfocapsaceae</taxon>
        <taxon>Desulforhopalus</taxon>
    </lineage>
</organism>
<name>A0A1H0LG85_9BACT</name>
<protein>
    <submittedName>
        <fullName evidence="3">NAD dependent epimerase/dehydratase family protein</fullName>
    </submittedName>
</protein>
<comment type="similarity">
    <text evidence="1">Belongs to the NAD(P)-dependent epimerase/dehydratase family.</text>
</comment>
<dbReference type="SUPFAM" id="SSF51735">
    <property type="entry name" value="NAD(P)-binding Rossmann-fold domains"/>
    <property type="match status" value="1"/>
</dbReference>
<dbReference type="InterPro" id="IPR001509">
    <property type="entry name" value="Epimerase_deHydtase"/>
</dbReference>
<gene>
    <name evidence="3" type="ORF">SAMN05660330_00787</name>
</gene>
<dbReference type="EMBL" id="FNJI01000004">
    <property type="protein sequence ID" value="SDO67021.1"/>
    <property type="molecule type" value="Genomic_DNA"/>
</dbReference>
<keyword evidence="4" id="KW-1185">Reference proteome</keyword>
<dbReference type="OrthoDB" id="9803010at2"/>
<evidence type="ECO:0000313" key="3">
    <source>
        <dbReference type="EMBL" id="SDO67021.1"/>
    </source>
</evidence>
<dbReference type="RefSeq" id="WP_092219988.1">
    <property type="nucleotide sequence ID" value="NZ_FNJI01000004.1"/>
</dbReference>
<dbReference type="Gene3D" id="3.40.50.720">
    <property type="entry name" value="NAD(P)-binding Rossmann-like Domain"/>
    <property type="match status" value="1"/>
</dbReference>
<reference evidence="3 4" key="1">
    <citation type="submission" date="2016-10" db="EMBL/GenBank/DDBJ databases">
        <authorList>
            <person name="de Groot N.N."/>
        </authorList>
    </citation>
    <scope>NUCLEOTIDE SEQUENCE [LARGE SCALE GENOMIC DNA]</scope>
    <source>
        <strain evidence="3 4">DSM 12130</strain>
    </source>
</reference>
<proteinExistence type="inferred from homology"/>
<sequence>MRILVTGGTGFIGTNLLRKLCADGHEVHCMVRPASSNQWRIEDLGDKITVHHGDLTERSQVIDIFRQTRPQRLFHLAVSRNGADDFDGLFDGIIGATANLIAACRQYPPSRVIVLGSSLEYGHRPLPLQEDMQPHPSTIFGTAKLCSTYLFLQGWRSFALPVVILRVFSVYGPFESAKRLVPTALLAGIYGRTIKLTGPGIRRDYIHVDDVVQAAVIAAEHFEIEGEIINIGSGRQTSNEEVVTLIDQLTGNNLVISAETYPKHHTDTGHWVADTEKSSRLLGWKPAHDLHSGLAVTLNWLRQNLDSEEYGT</sequence>
<dbReference type="AlphaFoldDB" id="A0A1H0LG85"/>
<dbReference type="Pfam" id="PF01370">
    <property type="entry name" value="Epimerase"/>
    <property type="match status" value="1"/>
</dbReference>
<evidence type="ECO:0000313" key="4">
    <source>
        <dbReference type="Proteomes" id="UP000199073"/>
    </source>
</evidence>